<keyword evidence="3" id="KW-1185">Reference proteome</keyword>
<dbReference type="SUPFAM" id="SSF47954">
    <property type="entry name" value="Cyclin-like"/>
    <property type="match status" value="1"/>
</dbReference>
<evidence type="ECO:0000313" key="3">
    <source>
        <dbReference type="Proteomes" id="UP000194127"/>
    </source>
</evidence>
<name>A0A1X6MW82_9APHY</name>
<evidence type="ECO:0000256" key="1">
    <source>
        <dbReference type="SAM" id="MobiDB-lite"/>
    </source>
</evidence>
<feature type="compositionally biased region" description="Basic residues" evidence="1">
    <location>
        <begin position="332"/>
        <end position="341"/>
    </location>
</feature>
<evidence type="ECO:0000313" key="2">
    <source>
        <dbReference type="EMBL" id="OSX60628.1"/>
    </source>
</evidence>
<dbReference type="GO" id="GO:0000307">
    <property type="term" value="C:cyclin-dependent protein kinase holoenzyme complex"/>
    <property type="evidence" value="ECO:0007669"/>
    <property type="project" value="TreeGrafter"/>
</dbReference>
<dbReference type="STRING" id="670580.A0A1X6MW82"/>
<dbReference type="RefSeq" id="XP_024337422.1">
    <property type="nucleotide sequence ID" value="XM_024479419.1"/>
</dbReference>
<dbReference type="PANTHER" id="PTHR15615:SF108">
    <property type="entry name" value="PROTEIN CNPPD1"/>
    <property type="match status" value="1"/>
</dbReference>
<dbReference type="GO" id="GO:0016538">
    <property type="term" value="F:cyclin-dependent protein serine/threonine kinase regulator activity"/>
    <property type="evidence" value="ECO:0007669"/>
    <property type="project" value="TreeGrafter"/>
</dbReference>
<dbReference type="GeneID" id="36324369"/>
<evidence type="ECO:0008006" key="4">
    <source>
        <dbReference type="Google" id="ProtNLM"/>
    </source>
</evidence>
<proteinExistence type="predicted"/>
<dbReference type="GO" id="GO:0005634">
    <property type="term" value="C:nucleus"/>
    <property type="evidence" value="ECO:0007669"/>
    <property type="project" value="TreeGrafter"/>
</dbReference>
<protein>
    <recommendedName>
        <fullName evidence="4">Cyclin N-terminal domain-containing protein</fullName>
    </recommendedName>
</protein>
<reference evidence="2 3" key="1">
    <citation type="submission" date="2017-04" db="EMBL/GenBank/DDBJ databases">
        <title>Genome Sequence of the Model Brown-Rot Fungus Postia placenta SB12.</title>
        <authorList>
            <consortium name="DOE Joint Genome Institute"/>
            <person name="Gaskell J."/>
            <person name="Kersten P."/>
            <person name="Larrondo L.F."/>
            <person name="Canessa P."/>
            <person name="Martinez D."/>
            <person name="Hibbett D."/>
            <person name="Schmoll M."/>
            <person name="Kubicek C.P."/>
            <person name="Martinez A.T."/>
            <person name="Yadav J."/>
            <person name="Master E."/>
            <person name="Magnuson J.K."/>
            <person name="James T."/>
            <person name="Yaver D."/>
            <person name="Berka R."/>
            <person name="Labutti K."/>
            <person name="Lipzen A."/>
            <person name="Aerts A."/>
            <person name="Barry K."/>
            <person name="Henrissat B."/>
            <person name="Blanchette R."/>
            <person name="Grigoriev I."/>
            <person name="Cullen D."/>
        </authorList>
    </citation>
    <scope>NUCLEOTIDE SEQUENCE [LARGE SCALE GENOMIC DNA]</scope>
    <source>
        <strain evidence="2 3">MAD-698-R-SB12</strain>
    </source>
</reference>
<feature type="region of interest" description="Disordered" evidence="1">
    <location>
        <begin position="358"/>
        <end position="377"/>
    </location>
</feature>
<dbReference type="Pfam" id="PF08613">
    <property type="entry name" value="Cyclin"/>
    <property type="match status" value="1"/>
</dbReference>
<dbReference type="Gene3D" id="1.10.472.10">
    <property type="entry name" value="Cyclin-like"/>
    <property type="match status" value="1"/>
</dbReference>
<feature type="region of interest" description="Disordered" evidence="1">
    <location>
        <begin position="308"/>
        <end position="350"/>
    </location>
</feature>
<organism evidence="2 3">
    <name type="scientific">Postia placenta MAD-698-R-SB12</name>
    <dbReference type="NCBI Taxonomy" id="670580"/>
    <lineage>
        <taxon>Eukaryota</taxon>
        <taxon>Fungi</taxon>
        <taxon>Dikarya</taxon>
        <taxon>Basidiomycota</taxon>
        <taxon>Agaricomycotina</taxon>
        <taxon>Agaricomycetes</taxon>
        <taxon>Polyporales</taxon>
        <taxon>Adustoporiaceae</taxon>
        <taxon>Rhodonia</taxon>
    </lineage>
</organism>
<gene>
    <name evidence="2" type="ORF">POSPLADRAFT_1048029</name>
</gene>
<dbReference type="InterPro" id="IPR036915">
    <property type="entry name" value="Cyclin-like_sf"/>
</dbReference>
<dbReference type="AlphaFoldDB" id="A0A1X6MW82"/>
<dbReference type="OrthoDB" id="244495at2759"/>
<accession>A0A1X6MW82</accession>
<dbReference type="Proteomes" id="UP000194127">
    <property type="component" value="Unassembled WGS sequence"/>
</dbReference>
<dbReference type="GO" id="GO:0019901">
    <property type="term" value="F:protein kinase binding"/>
    <property type="evidence" value="ECO:0007669"/>
    <property type="project" value="InterPro"/>
</dbReference>
<sequence>MDIREPDGPPWTPQFQSDAEYEYFPQQVSQIPFDLRNSGSALKQVFLEPQRSFNVSLPPPPPPKRPPSPSVLANFTPFSKEVPLPIFCKPMDPQSIANRSAEARIVGQYLESTCYGVFTGSCAFEIAPRLHLPPGLEWPPCQLHSFVEILLYRTQLLPTVTNTALYLISRIRDPSLRGKLQGTLGAPSIHIVFLIAMTLASKLIQDDPYSNKSWIQASGIQIKVVEFNALERRMCELLDYKLTIHSRYLQNIEMELGTYKKQSGPPTSRVGVHCLFNPSVSEQHHLCPIVSDSRSMAPYAAGFQSTHNQANRNAQHPASAPLSKVHDTAAAARRHRARSRHPSPADPMSLAYAPTFAVDSHSQPDPRNLLAPAHASTASNQSRSGYWAAVRSHTAPPFAAPPAVHPQPRTQPSVNSSLPYHSATLGMRTINRRCIYGTPSLGPPAARPTAIVEASSRQAYVDPAPPPSDASATGSARFHGLAPRSGDQLQYLNDRQGRPLTPFINMTIYDPRLYYREQYTLGKFNTSWRYKKEVFQFCGVVFIAHLEGSAEVEEAEHGNKRKSLIQTVGYPPAMPRISPNGH</sequence>
<dbReference type="InterPro" id="IPR013922">
    <property type="entry name" value="Cyclin_PHO80-like"/>
</dbReference>
<dbReference type="CDD" id="cd20557">
    <property type="entry name" value="CYCLIN_ScPCL1-like"/>
    <property type="match status" value="1"/>
</dbReference>
<dbReference type="EMBL" id="KZ110600">
    <property type="protein sequence ID" value="OSX60628.1"/>
    <property type="molecule type" value="Genomic_DNA"/>
</dbReference>
<dbReference type="PANTHER" id="PTHR15615">
    <property type="match status" value="1"/>
</dbReference>